<evidence type="ECO:0000313" key="1">
    <source>
        <dbReference type="EMBL" id="KRX91056.1"/>
    </source>
</evidence>
<dbReference type="Proteomes" id="UP000054815">
    <property type="component" value="Unassembled WGS sequence"/>
</dbReference>
<comment type="caution">
    <text evidence="1">The sequence shown here is derived from an EMBL/GenBank/DDBJ whole genome shotgun (WGS) entry which is preliminary data.</text>
</comment>
<sequence>MELLKCACQKTTPSQATYPNWLSRHQPTFHHRLKPLNLSVSFASSLPRHKGHFYNGDTSLPLNNGFIYFSSSLLSISNQISSTERHFSLSNIEQKIKNKAACYCNKKRSAALQECEGLWEVVEQSLRKMCMKEAAVNREAVSLAGQRKPSKRHISGQTHHLGGSSLSKRCFKPAFWLDPSRADRCSSVNALRSVFFA</sequence>
<name>A0A0V0XTB3_TRIPS</name>
<organism evidence="1 2">
    <name type="scientific">Trichinella pseudospiralis</name>
    <name type="common">Parasitic roundworm</name>
    <dbReference type="NCBI Taxonomy" id="6337"/>
    <lineage>
        <taxon>Eukaryota</taxon>
        <taxon>Metazoa</taxon>
        <taxon>Ecdysozoa</taxon>
        <taxon>Nematoda</taxon>
        <taxon>Enoplea</taxon>
        <taxon>Dorylaimia</taxon>
        <taxon>Trichinellida</taxon>
        <taxon>Trichinellidae</taxon>
        <taxon>Trichinella</taxon>
    </lineage>
</organism>
<evidence type="ECO:0000313" key="2">
    <source>
        <dbReference type="Proteomes" id="UP000054815"/>
    </source>
</evidence>
<proteinExistence type="predicted"/>
<dbReference type="EMBL" id="JYDU01000148">
    <property type="protein sequence ID" value="KRX91056.1"/>
    <property type="molecule type" value="Genomic_DNA"/>
</dbReference>
<dbReference type="AlphaFoldDB" id="A0A0V0XTB3"/>
<protein>
    <submittedName>
        <fullName evidence="1">Uncharacterized protein</fullName>
    </submittedName>
</protein>
<reference evidence="1 2" key="1">
    <citation type="submission" date="2015-01" db="EMBL/GenBank/DDBJ databases">
        <title>Evolution of Trichinella species and genotypes.</title>
        <authorList>
            <person name="Korhonen P.K."/>
            <person name="Edoardo P."/>
            <person name="Giuseppe L.R."/>
            <person name="Gasser R.B."/>
        </authorList>
    </citation>
    <scope>NUCLEOTIDE SEQUENCE [LARGE SCALE GENOMIC DNA]</scope>
    <source>
        <strain evidence="1">ISS141</strain>
    </source>
</reference>
<accession>A0A0V0XTB3</accession>
<gene>
    <name evidence="1" type="ORF">T4E_1067</name>
</gene>